<evidence type="ECO:0000313" key="3">
    <source>
        <dbReference type="Proteomes" id="UP001075387"/>
    </source>
</evidence>
<dbReference type="InterPro" id="IPR018925">
    <property type="entry name" value="XtmA-like_N"/>
</dbReference>
<dbReference type="Proteomes" id="UP001075387">
    <property type="component" value="Unassembled WGS sequence"/>
</dbReference>
<name>A0AAP3CWD2_BACMO</name>
<gene>
    <name evidence="2" type="ORF">MOD07_17825</name>
</gene>
<accession>A0AAP3CWD2</accession>
<dbReference type="Pfam" id="PF10668">
    <property type="entry name" value="Phage_terminase"/>
    <property type="match status" value="1"/>
</dbReference>
<organism evidence="2 3">
    <name type="scientific">Bacillus mojavensis</name>
    <dbReference type="NCBI Taxonomy" id="72360"/>
    <lineage>
        <taxon>Bacteria</taxon>
        <taxon>Bacillati</taxon>
        <taxon>Bacillota</taxon>
        <taxon>Bacilli</taxon>
        <taxon>Bacillales</taxon>
        <taxon>Bacillaceae</taxon>
        <taxon>Bacillus</taxon>
    </lineage>
</organism>
<proteinExistence type="predicted"/>
<protein>
    <submittedName>
        <fullName evidence="2">Phage terminase small subunit-related protein</fullName>
    </submittedName>
</protein>
<evidence type="ECO:0000259" key="1">
    <source>
        <dbReference type="Pfam" id="PF10668"/>
    </source>
</evidence>
<dbReference type="AlphaFoldDB" id="A0AAP3CWD2"/>
<dbReference type="EMBL" id="JALAQA010000008">
    <property type="protein sequence ID" value="MCY8511398.1"/>
    <property type="molecule type" value="Genomic_DNA"/>
</dbReference>
<reference evidence="2" key="1">
    <citation type="submission" date="2022-02" db="EMBL/GenBank/DDBJ databases">
        <title>Crop Bioprotection Bacillus Genome Sequencing.</title>
        <authorList>
            <person name="Dunlap C."/>
        </authorList>
    </citation>
    <scope>NUCLEOTIDE SEQUENCE</scope>
    <source>
        <strain evidence="2">CK3O2B-54A</strain>
    </source>
</reference>
<feature type="domain" description="PBSX phage terminase small subunit-like N-terminal" evidence="1">
    <location>
        <begin position="1"/>
        <end position="36"/>
    </location>
</feature>
<sequence>MPRPRDPRRDEAFRLWEESGGSKKLKTIEKVFYLCSDPVNP</sequence>
<comment type="caution">
    <text evidence="2">The sequence shown here is derived from an EMBL/GenBank/DDBJ whole genome shotgun (WGS) entry which is preliminary data.</text>
</comment>
<evidence type="ECO:0000313" key="2">
    <source>
        <dbReference type="EMBL" id="MCY8511398.1"/>
    </source>
</evidence>